<sequence length="74" mass="8819">MKRYQKDQVKSNKWSFYIMQAYRKYSSCEPCPQQDLSFRLMCFISLSVGKLYFFTQESMAFKDSVNSEIVCTEV</sequence>
<organism evidence="1">
    <name type="scientific">Rhizophora mucronata</name>
    <name type="common">Asiatic mangrove</name>
    <dbReference type="NCBI Taxonomy" id="61149"/>
    <lineage>
        <taxon>Eukaryota</taxon>
        <taxon>Viridiplantae</taxon>
        <taxon>Streptophyta</taxon>
        <taxon>Embryophyta</taxon>
        <taxon>Tracheophyta</taxon>
        <taxon>Spermatophyta</taxon>
        <taxon>Magnoliopsida</taxon>
        <taxon>eudicotyledons</taxon>
        <taxon>Gunneridae</taxon>
        <taxon>Pentapetalae</taxon>
        <taxon>rosids</taxon>
        <taxon>fabids</taxon>
        <taxon>Malpighiales</taxon>
        <taxon>Rhizophoraceae</taxon>
        <taxon>Rhizophora</taxon>
    </lineage>
</organism>
<evidence type="ECO:0000313" key="1">
    <source>
        <dbReference type="EMBL" id="MBX10913.1"/>
    </source>
</evidence>
<reference evidence="1" key="1">
    <citation type="submission" date="2018-02" db="EMBL/GenBank/DDBJ databases">
        <title>Rhizophora mucronata_Transcriptome.</title>
        <authorList>
            <person name="Meera S.P."/>
            <person name="Sreeshan A."/>
            <person name="Augustine A."/>
        </authorList>
    </citation>
    <scope>NUCLEOTIDE SEQUENCE</scope>
    <source>
        <tissue evidence="1">Leaf</tissue>
    </source>
</reference>
<dbReference type="AlphaFoldDB" id="A0A2P2KYX2"/>
<dbReference type="EMBL" id="GGEC01030429">
    <property type="protein sequence ID" value="MBX10913.1"/>
    <property type="molecule type" value="Transcribed_RNA"/>
</dbReference>
<protein>
    <submittedName>
        <fullName evidence="1">Cyclin-H1-1 isoform X2</fullName>
    </submittedName>
</protein>
<proteinExistence type="predicted"/>
<name>A0A2P2KYX2_RHIMU</name>
<accession>A0A2P2KYX2</accession>